<keyword evidence="2" id="KW-1133">Transmembrane helix</keyword>
<dbReference type="GeneID" id="98159927"/>
<evidence type="ECO:0000313" key="4">
    <source>
        <dbReference type="Proteomes" id="UP001610444"/>
    </source>
</evidence>
<dbReference type="Proteomes" id="UP001610444">
    <property type="component" value="Unassembled WGS sequence"/>
</dbReference>
<evidence type="ECO:0000256" key="2">
    <source>
        <dbReference type="SAM" id="Phobius"/>
    </source>
</evidence>
<sequence length="148" mass="17582">MPYQPTYPRYRYTVRRSTFYSDTERRAPPEYETIEMNELAPVDTQPSRPTTQASRGGPPDLQARRRRTGRNALPEPATQPATQPRRWLPTFRGSEREDGTETLEDARWEIRLYIIIIYFLLIFIVIMNILYNVLYNVYYGRALRRCQS</sequence>
<evidence type="ECO:0000313" key="3">
    <source>
        <dbReference type="EMBL" id="KAL2856210.1"/>
    </source>
</evidence>
<keyword evidence="4" id="KW-1185">Reference proteome</keyword>
<name>A0ABR4KVC1_9EURO</name>
<keyword evidence="2" id="KW-0472">Membrane</keyword>
<feature type="transmembrane region" description="Helical" evidence="2">
    <location>
        <begin position="112"/>
        <end position="134"/>
    </location>
</feature>
<keyword evidence="2" id="KW-0812">Transmembrane</keyword>
<comment type="caution">
    <text evidence="3">The sequence shown here is derived from an EMBL/GenBank/DDBJ whole genome shotgun (WGS) entry which is preliminary data.</text>
</comment>
<accession>A0ABR4KVC1</accession>
<feature type="compositionally biased region" description="Polar residues" evidence="1">
    <location>
        <begin position="44"/>
        <end position="54"/>
    </location>
</feature>
<proteinExistence type="predicted"/>
<evidence type="ECO:0000256" key="1">
    <source>
        <dbReference type="SAM" id="MobiDB-lite"/>
    </source>
</evidence>
<dbReference type="EMBL" id="JBFXLR010000008">
    <property type="protein sequence ID" value="KAL2856210.1"/>
    <property type="molecule type" value="Genomic_DNA"/>
</dbReference>
<reference evidence="3 4" key="1">
    <citation type="submission" date="2024-07" db="EMBL/GenBank/DDBJ databases">
        <title>Section-level genome sequencing and comparative genomics of Aspergillus sections Usti and Cavernicolus.</title>
        <authorList>
            <consortium name="Lawrence Berkeley National Laboratory"/>
            <person name="Nybo J.L."/>
            <person name="Vesth T.C."/>
            <person name="Theobald S."/>
            <person name="Frisvad J.C."/>
            <person name="Larsen T.O."/>
            <person name="Kjaerboelling I."/>
            <person name="Rothschild-Mancinelli K."/>
            <person name="Lyhne E.K."/>
            <person name="Kogle M.E."/>
            <person name="Barry K."/>
            <person name="Clum A."/>
            <person name="Na H."/>
            <person name="Ledsgaard L."/>
            <person name="Lin J."/>
            <person name="Lipzen A."/>
            <person name="Kuo A."/>
            <person name="Riley R."/>
            <person name="Mondo S."/>
            <person name="LaButti K."/>
            <person name="Haridas S."/>
            <person name="Pangalinan J."/>
            <person name="Salamov A.A."/>
            <person name="Simmons B.A."/>
            <person name="Magnuson J.K."/>
            <person name="Chen J."/>
            <person name="Drula E."/>
            <person name="Henrissat B."/>
            <person name="Wiebenga A."/>
            <person name="Lubbers R.J."/>
            <person name="Gomes A.C."/>
            <person name="Macurrencykelacurrency M.R."/>
            <person name="Stajich J."/>
            <person name="Grigoriev I.V."/>
            <person name="Mortensen U.H."/>
            <person name="De vries R.P."/>
            <person name="Baker S.E."/>
            <person name="Andersen M.R."/>
        </authorList>
    </citation>
    <scope>NUCLEOTIDE SEQUENCE [LARGE SCALE GENOMIC DNA]</scope>
    <source>
        <strain evidence="3 4">CBS 756.74</strain>
    </source>
</reference>
<protein>
    <submittedName>
        <fullName evidence="3">Uncharacterized protein</fullName>
    </submittedName>
</protein>
<feature type="region of interest" description="Disordered" evidence="1">
    <location>
        <begin position="21"/>
        <end position="99"/>
    </location>
</feature>
<organism evidence="3 4">
    <name type="scientific">Aspergillus pseudodeflectus</name>
    <dbReference type="NCBI Taxonomy" id="176178"/>
    <lineage>
        <taxon>Eukaryota</taxon>
        <taxon>Fungi</taxon>
        <taxon>Dikarya</taxon>
        <taxon>Ascomycota</taxon>
        <taxon>Pezizomycotina</taxon>
        <taxon>Eurotiomycetes</taxon>
        <taxon>Eurotiomycetidae</taxon>
        <taxon>Eurotiales</taxon>
        <taxon>Aspergillaceae</taxon>
        <taxon>Aspergillus</taxon>
        <taxon>Aspergillus subgen. Nidulantes</taxon>
    </lineage>
</organism>
<dbReference type="RefSeq" id="XP_070902368.1">
    <property type="nucleotide sequence ID" value="XM_071044763.1"/>
</dbReference>
<gene>
    <name evidence="3" type="ORF">BJX68DRAFT_263704</name>
</gene>